<dbReference type="AlphaFoldDB" id="A0A7C4BCY0"/>
<dbReference type="EMBL" id="DTFF01000032">
    <property type="protein sequence ID" value="HGI87457.1"/>
    <property type="molecule type" value="Genomic_DNA"/>
</dbReference>
<comment type="caution">
    <text evidence="1">The sequence shown here is derived from an EMBL/GenBank/DDBJ whole genome shotgun (WGS) entry which is preliminary data.</text>
</comment>
<organism evidence="1">
    <name type="scientific">Ignisphaera aggregans</name>
    <dbReference type="NCBI Taxonomy" id="334771"/>
    <lineage>
        <taxon>Archaea</taxon>
        <taxon>Thermoproteota</taxon>
        <taxon>Thermoprotei</taxon>
        <taxon>Desulfurococcales</taxon>
        <taxon>Desulfurococcaceae</taxon>
        <taxon>Ignisphaera</taxon>
    </lineage>
</organism>
<proteinExistence type="predicted"/>
<evidence type="ECO:0000313" key="1">
    <source>
        <dbReference type="EMBL" id="HGI87457.1"/>
    </source>
</evidence>
<sequence length="227" mass="25162">MNGLKFDDSLVELLASTAFEAPSIFDISNPPIISNDIVKKLVEVYMDEAIDFIMSLGVKPLLASFLAEDIYALCNEDSLLFIGRFLGGLVPATHIYKHRALCKSNLFLHSHPVPLPIPSPEDIVSATQIGYGVECVVSKISSRRAMLTCIEPFTDWSKVIASYDDIVEKVLSVARYVVIIDGSDMAFLPMPSVDEVFSLLSSFKKVLEPYAKVLYVDIDLSKKAFIY</sequence>
<gene>
    <name evidence="1" type="ORF">ENV14_03585</name>
</gene>
<protein>
    <submittedName>
        <fullName evidence="1">Uncharacterized protein</fullName>
    </submittedName>
</protein>
<accession>A0A7C4BCY0</accession>
<name>A0A7C4BCY0_9CREN</name>
<reference evidence="1" key="1">
    <citation type="journal article" date="2020" name="mSystems">
        <title>Genome- and Community-Level Interaction Insights into Carbon Utilization and Element Cycling Functions of Hydrothermarchaeota in Hydrothermal Sediment.</title>
        <authorList>
            <person name="Zhou Z."/>
            <person name="Liu Y."/>
            <person name="Xu W."/>
            <person name="Pan J."/>
            <person name="Luo Z.H."/>
            <person name="Li M."/>
        </authorList>
    </citation>
    <scope>NUCLEOTIDE SEQUENCE [LARGE SCALE GENOMIC DNA]</scope>
    <source>
        <strain evidence="1">SpSt-732</strain>
    </source>
</reference>